<evidence type="ECO:0000256" key="6">
    <source>
        <dbReference type="ARBA" id="ARBA00023242"/>
    </source>
</evidence>
<dbReference type="PANTHER" id="PTHR31674">
    <property type="entry name" value="B3 DOMAIN-CONTAINING PROTEIN REM-LIKE 3-RELATED"/>
    <property type="match status" value="1"/>
</dbReference>
<dbReference type="InterPro" id="IPR039218">
    <property type="entry name" value="REM_fam"/>
</dbReference>
<evidence type="ECO:0000259" key="7">
    <source>
        <dbReference type="PROSITE" id="PS50863"/>
    </source>
</evidence>
<dbReference type="PROSITE" id="PS50863">
    <property type="entry name" value="B3"/>
    <property type="match status" value="3"/>
</dbReference>
<evidence type="ECO:0000256" key="1">
    <source>
        <dbReference type="ARBA" id="ARBA00004123"/>
    </source>
</evidence>
<organism evidence="8 9">
    <name type="scientific">Phoenix dactylifera</name>
    <name type="common">Date palm</name>
    <dbReference type="NCBI Taxonomy" id="42345"/>
    <lineage>
        <taxon>Eukaryota</taxon>
        <taxon>Viridiplantae</taxon>
        <taxon>Streptophyta</taxon>
        <taxon>Embryophyta</taxon>
        <taxon>Tracheophyta</taxon>
        <taxon>Spermatophyta</taxon>
        <taxon>Magnoliopsida</taxon>
        <taxon>Liliopsida</taxon>
        <taxon>Arecaceae</taxon>
        <taxon>Coryphoideae</taxon>
        <taxon>Phoeniceae</taxon>
        <taxon>Phoenix</taxon>
    </lineage>
</organism>
<keyword evidence="4" id="KW-0238">DNA-binding</keyword>
<evidence type="ECO:0000256" key="5">
    <source>
        <dbReference type="ARBA" id="ARBA00023163"/>
    </source>
</evidence>
<dbReference type="CDD" id="cd10017">
    <property type="entry name" value="B3_DNA"/>
    <property type="match status" value="3"/>
</dbReference>
<reference evidence="8" key="1">
    <citation type="journal article" date="2019" name="Nat. Commun.">
        <title>Genome-wide association mapping of date palm fruit traits.</title>
        <authorList>
            <person name="Hazzouri K.M."/>
            <person name="Gros-Balthazard M."/>
            <person name="Flowers J.M."/>
            <person name="Copetti D."/>
            <person name="Lemansour A."/>
            <person name="Lebrun M."/>
            <person name="Masmoudi K."/>
            <person name="Ferrand S."/>
            <person name="Dhar M.I."/>
            <person name="Fresquez Z.A."/>
            <person name="Rosas U."/>
            <person name="Zhang J."/>
            <person name="Talag J."/>
            <person name="Lee S."/>
            <person name="Kudrna D."/>
            <person name="Powell R.F."/>
            <person name="Leitch I.J."/>
            <person name="Krueger R.R."/>
            <person name="Wing R.A."/>
            <person name="Amiri K.M.A."/>
            <person name="Purugganan M.D."/>
        </authorList>
    </citation>
    <scope>NUCLEOTIDE SEQUENCE [LARGE SCALE GENOMIC DNA]</scope>
    <source>
        <strain evidence="8">cv. Khalas</strain>
    </source>
</reference>
<keyword evidence="3" id="KW-0805">Transcription regulation</keyword>
<dbReference type="Pfam" id="PF02362">
    <property type="entry name" value="B3"/>
    <property type="match status" value="3"/>
</dbReference>
<dbReference type="SUPFAM" id="SSF101936">
    <property type="entry name" value="DNA-binding pseudobarrel domain"/>
    <property type="match status" value="3"/>
</dbReference>
<reference evidence="9" key="2">
    <citation type="submission" date="2025-08" db="UniProtKB">
        <authorList>
            <consortium name="RefSeq"/>
        </authorList>
    </citation>
    <scope>IDENTIFICATION</scope>
    <source>
        <tissue evidence="9">Young leaves</tissue>
    </source>
</reference>
<keyword evidence="8" id="KW-1185">Reference proteome</keyword>
<dbReference type="GO" id="GO:0003677">
    <property type="term" value="F:DNA binding"/>
    <property type="evidence" value="ECO:0007669"/>
    <property type="project" value="UniProtKB-KW"/>
</dbReference>
<dbReference type="Gene3D" id="2.40.330.10">
    <property type="entry name" value="DNA-binding pseudobarrel domain"/>
    <property type="match status" value="3"/>
</dbReference>
<name>A0A8B7C662_PHODC</name>
<gene>
    <name evidence="9" type="primary">LOC103709162</name>
</gene>
<evidence type="ECO:0000313" key="8">
    <source>
        <dbReference type="Proteomes" id="UP000228380"/>
    </source>
</evidence>
<accession>A0A8B7C662</accession>
<evidence type="ECO:0000256" key="2">
    <source>
        <dbReference type="ARBA" id="ARBA00022737"/>
    </source>
</evidence>
<feature type="domain" description="TF-B3" evidence="7">
    <location>
        <begin position="179"/>
        <end position="274"/>
    </location>
</feature>
<evidence type="ECO:0000256" key="3">
    <source>
        <dbReference type="ARBA" id="ARBA00023015"/>
    </source>
</evidence>
<comment type="subcellular location">
    <subcellularLocation>
        <location evidence="1">Nucleus</location>
    </subcellularLocation>
</comment>
<keyword evidence="5" id="KW-0804">Transcription</keyword>
<feature type="domain" description="TF-B3" evidence="7">
    <location>
        <begin position="8"/>
        <end position="102"/>
    </location>
</feature>
<proteinExistence type="predicted"/>
<dbReference type="OrthoDB" id="1666376at2759"/>
<feature type="domain" description="TF-B3" evidence="7">
    <location>
        <begin position="314"/>
        <end position="409"/>
    </location>
</feature>
<dbReference type="Proteomes" id="UP000228380">
    <property type="component" value="Chromosome 16"/>
</dbReference>
<dbReference type="PANTHER" id="PTHR31674:SF62">
    <property type="entry name" value="B3 DOMAIN-CONTAINING PROTEIN REM14-RELATED"/>
    <property type="match status" value="1"/>
</dbReference>
<keyword evidence="2" id="KW-0677">Repeat</keyword>
<keyword evidence="6" id="KW-0539">Nucleus</keyword>
<dbReference type="KEGG" id="pda:103709162"/>
<dbReference type="GO" id="GO:0005634">
    <property type="term" value="C:nucleus"/>
    <property type="evidence" value="ECO:0007669"/>
    <property type="project" value="UniProtKB-SubCell"/>
</dbReference>
<dbReference type="GeneID" id="103709162"/>
<evidence type="ECO:0000313" key="9">
    <source>
        <dbReference type="RefSeq" id="XP_008792612.1"/>
    </source>
</evidence>
<evidence type="ECO:0000256" key="4">
    <source>
        <dbReference type="ARBA" id="ARBA00023125"/>
    </source>
</evidence>
<dbReference type="SMART" id="SM01019">
    <property type="entry name" value="B3"/>
    <property type="match status" value="3"/>
</dbReference>
<dbReference type="InterPro" id="IPR015300">
    <property type="entry name" value="DNA-bd_pseudobarrel_sf"/>
</dbReference>
<dbReference type="AlphaFoldDB" id="A0A8B7C662"/>
<sequence>MGKAFRDRASFFKVMMGDFKTNLRIPTPFKKRLRGKLRSKSVLRSARGGLWHVAVGGSDGDGWFFQRGWEAFVVDHAVAVGDFLVFVFDGDIGFDVKIYGKNGCEKEAVVSPKKDPSETLVQCLPANRSSGPSTTTVERRKQFIFGKTSSGSFQATRRPSIKVERESVLEAAFSTKFIHPHFIATCRKSRSSYMTIPMALVREYGLTGKQLVILRDPLGSSWPVSIASWRSGRLVLATGWSDFYKGNCLQEGDVCVFEFVQNGSLIHVHIFRAKEVTSQVDEKPGGCLLLDRNLMSDDDKRNVIQITRSFKSGHSNFIACWRKSRSHFMTVPSYLVREHKLKMKKQTILHDPCGKSWQVKIRERADGRVVLATGWHAFSTGNHLKEGDKCVFEFVRGGNAVQVHIYRKDESNTTAGNGMKEEINDQKQNRNCSLTLLS</sequence>
<protein>
    <submittedName>
        <fullName evidence="9">B3 domain-containing protein Os03g0621600</fullName>
    </submittedName>
</protein>
<dbReference type="InterPro" id="IPR003340">
    <property type="entry name" value="B3_DNA-bd"/>
</dbReference>
<dbReference type="RefSeq" id="XP_008792612.1">
    <property type="nucleotide sequence ID" value="XM_008794390.3"/>
</dbReference>